<evidence type="ECO:0000313" key="1">
    <source>
        <dbReference type="EMBL" id="MBP2418901.1"/>
    </source>
</evidence>
<organism evidence="1 2">
    <name type="scientific">Microlunatus capsulatus</name>
    <dbReference type="NCBI Taxonomy" id="99117"/>
    <lineage>
        <taxon>Bacteria</taxon>
        <taxon>Bacillati</taxon>
        <taxon>Actinomycetota</taxon>
        <taxon>Actinomycetes</taxon>
        <taxon>Propionibacteriales</taxon>
        <taxon>Propionibacteriaceae</taxon>
        <taxon>Microlunatus</taxon>
    </lineage>
</organism>
<reference evidence="1 2" key="1">
    <citation type="submission" date="2021-03" db="EMBL/GenBank/DDBJ databases">
        <title>Sequencing the genomes of 1000 actinobacteria strains.</title>
        <authorList>
            <person name="Klenk H.-P."/>
        </authorList>
    </citation>
    <scope>NUCLEOTIDE SEQUENCE [LARGE SCALE GENOMIC DNA]</scope>
    <source>
        <strain evidence="1 2">DSM 12936</strain>
    </source>
</reference>
<dbReference type="Proteomes" id="UP000758168">
    <property type="component" value="Unassembled WGS sequence"/>
</dbReference>
<sequence>MTGVVPAGFEAYARVLHPVEQEDQPSTSWAAVAEAAGTQIHALAQWHLLAPRRGSTRPWWRTSGPDIGNLDPEALADLVTVLRRHTTTAAECWFCLWSGYGWIHGSPSAVLLQFDESAGLSESEPVPPAFPDDVLAADQLVRLAAREYLLGRGPLEAATRVGDQITPDWFEPQSPNIFWPTDRSWCVATEIDFDSTLVGGSEQLVTELVTHERLEAFRIQPQDSLQDNADHVN</sequence>
<evidence type="ECO:0000313" key="2">
    <source>
        <dbReference type="Proteomes" id="UP000758168"/>
    </source>
</evidence>
<name>A0ABS4ZCY7_9ACTN</name>
<keyword evidence="2" id="KW-1185">Reference proteome</keyword>
<accession>A0ABS4ZCY7</accession>
<dbReference type="RefSeq" id="WP_377455645.1">
    <property type="nucleotide sequence ID" value="NZ_JBHMBI010000012.1"/>
</dbReference>
<evidence type="ECO:0008006" key="3">
    <source>
        <dbReference type="Google" id="ProtNLM"/>
    </source>
</evidence>
<gene>
    <name evidence="1" type="ORF">JOF54_003823</name>
</gene>
<protein>
    <recommendedName>
        <fullName evidence="3">DUF317 domain-containing protein</fullName>
    </recommendedName>
</protein>
<proteinExistence type="predicted"/>
<comment type="caution">
    <text evidence="1">The sequence shown here is derived from an EMBL/GenBank/DDBJ whole genome shotgun (WGS) entry which is preliminary data.</text>
</comment>
<dbReference type="EMBL" id="JAGIOB010000001">
    <property type="protein sequence ID" value="MBP2418901.1"/>
    <property type="molecule type" value="Genomic_DNA"/>
</dbReference>